<dbReference type="EMBL" id="QWDC01000008">
    <property type="protein sequence ID" value="RFZ89961.1"/>
    <property type="molecule type" value="Genomic_DNA"/>
</dbReference>
<protein>
    <submittedName>
        <fullName evidence="3">BON domain-containing protein</fullName>
    </submittedName>
</protein>
<dbReference type="InterPro" id="IPR014004">
    <property type="entry name" value="Transpt-assoc_nodulatn_dom_bac"/>
</dbReference>
<dbReference type="AlphaFoldDB" id="A0A372NLZ2"/>
<feature type="domain" description="BON" evidence="2">
    <location>
        <begin position="78"/>
        <end position="146"/>
    </location>
</feature>
<evidence type="ECO:0000259" key="2">
    <source>
        <dbReference type="PROSITE" id="PS50914"/>
    </source>
</evidence>
<evidence type="ECO:0000256" key="1">
    <source>
        <dbReference type="ARBA" id="ARBA00022729"/>
    </source>
</evidence>
<dbReference type="Pfam" id="PF04972">
    <property type="entry name" value="BON"/>
    <property type="match status" value="3"/>
</dbReference>
<sequence>MKSDIEIQKNVMEELKWQPFLRSAEIGVAVKNGIVTLSGIVDSYAKKLEAEAAAKKVAGVKAIAEDLQVGLSPAYRRTDTEIAEAVLNALRWQSAVAQDHIKIKVEDGCVKLDGEVEWAYQKAIAGSAITHLTGVKQVYNLIKVKPLATAVDIESQISAAFQRNASFDAAKISAAVTEGHVTLRGMVRSLSEKEDAGNVAWKAPGVVSVKNELTVEEPEFAF</sequence>
<gene>
    <name evidence="3" type="ORF">D0C36_23995</name>
</gene>
<keyword evidence="4" id="KW-1185">Reference proteome</keyword>
<feature type="domain" description="BON" evidence="2">
    <location>
        <begin position="149"/>
        <end position="217"/>
    </location>
</feature>
<dbReference type="InterPro" id="IPR007055">
    <property type="entry name" value="BON_dom"/>
</dbReference>
<accession>A0A372NLZ2</accession>
<keyword evidence="1" id="KW-0732">Signal</keyword>
<dbReference type="Proteomes" id="UP000264217">
    <property type="component" value="Unassembled WGS sequence"/>
</dbReference>
<name>A0A372NLZ2_9SPHI</name>
<dbReference type="PANTHER" id="PTHR34606">
    <property type="entry name" value="BON DOMAIN-CONTAINING PROTEIN"/>
    <property type="match status" value="1"/>
</dbReference>
<feature type="domain" description="BON" evidence="2">
    <location>
        <begin position="3"/>
        <end position="71"/>
    </location>
</feature>
<reference evidence="3 4" key="1">
    <citation type="submission" date="2018-08" db="EMBL/GenBank/DDBJ databases">
        <title>Mucilaginibacter sp. MYSH2.</title>
        <authorList>
            <person name="Seo T."/>
        </authorList>
    </citation>
    <scope>NUCLEOTIDE SEQUENCE [LARGE SCALE GENOMIC DNA]</scope>
    <source>
        <strain evidence="3 4">MYSH2</strain>
    </source>
</reference>
<dbReference type="PROSITE" id="PS50914">
    <property type="entry name" value="BON"/>
    <property type="match status" value="3"/>
</dbReference>
<dbReference type="PANTHER" id="PTHR34606:SF4">
    <property type="entry name" value="OUTER MEMBRANE LIPOPROTEIN DOLP"/>
    <property type="match status" value="1"/>
</dbReference>
<evidence type="ECO:0000313" key="4">
    <source>
        <dbReference type="Proteomes" id="UP000264217"/>
    </source>
</evidence>
<evidence type="ECO:0000313" key="3">
    <source>
        <dbReference type="EMBL" id="RFZ89961.1"/>
    </source>
</evidence>
<dbReference type="SMART" id="SM00749">
    <property type="entry name" value="BON"/>
    <property type="match status" value="3"/>
</dbReference>
<dbReference type="RefSeq" id="WP_117394279.1">
    <property type="nucleotide sequence ID" value="NZ_QWDC01000008.1"/>
</dbReference>
<proteinExistence type="predicted"/>
<organism evidence="3 4">
    <name type="scientific">Mucilaginibacter conchicola</name>
    <dbReference type="NCBI Taxonomy" id="2303333"/>
    <lineage>
        <taxon>Bacteria</taxon>
        <taxon>Pseudomonadati</taxon>
        <taxon>Bacteroidota</taxon>
        <taxon>Sphingobacteriia</taxon>
        <taxon>Sphingobacteriales</taxon>
        <taxon>Sphingobacteriaceae</taxon>
        <taxon>Mucilaginibacter</taxon>
    </lineage>
</organism>
<dbReference type="Gene3D" id="3.30.1340.30">
    <property type="match status" value="3"/>
</dbReference>
<comment type="caution">
    <text evidence="3">The sequence shown here is derived from an EMBL/GenBank/DDBJ whole genome shotgun (WGS) entry which is preliminary data.</text>
</comment>
<dbReference type="OrthoDB" id="870892at2"/>
<dbReference type="InterPro" id="IPR051686">
    <property type="entry name" value="Lipoprotein_DolP"/>
</dbReference>